<protein>
    <submittedName>
        <fullName evidence="2">ABC transporter permease</fullName>
    </submittedName>
</protein>
<accession>A0A7W4I5M8</accession>
<keyword evidence="1" id="KW-0472">Membrane</keyword>
<dbReference type="PANTHER" id="PTHR30188">
    <property type="entry name" value="ABC TRANSPORTER PERMEASE PROTEIN-RELATED"/>
    <property type="match status" value="1"/>
</dbReference>
<organism evidence="2 3">
    <name type="scientific">Gluconacetobacter diazotrophicus</name>
    <name type="common">Acetobacter diazotrophicus</name>
    <dbReference type="NCBI Taxonomy" id="33996"/>
    <lineage>
        <taxon>Bacteria</taxon>
        <taxon>Pseudomonadati</taxon>
        <taxon>Pseudomonadota</taxon>
        <taxon>Alphaproteobacteria</taxon>
        <taxon>Acetobacterales</taxon>
        <taxon>Acetobacteraceae</taxon>
        <taxon>Gluconacetobacter</taxon>
    </lineage>
</organism>
<feature type="transmembrane region" description="Helical" evidence="1">
    <location>
        <begin position="359"/>
        <end position="385"/>
    </location>
</feature>
<sequence>MGEAVSSTDHGQPEWSLQTGDGATVIVLSGNWLAQGGQGPGGPIPTFPPDGLRQAAPGRPLTFRSDALGRWDTGLIAFLWDLKQRATQAHLDLRTDTLPDSARKLLDLLPEAPPPPPTPRPRTFAPVTALGAFTIESLTEIGTVTELGVETARGGLEAVTGRGRMRSIDLMSNIRDAGPSALLIVSVVNFLVGAILAFVGAVQLRKFAADIYVASLVGIAMVREMSAVMTAIIMAGRTGGAYAARIATMQGNEEIDALTVFGIPVSSYLILPSILGLVATMPFLYLYGCLIGMLGGFTVAISMLAVTGAGYFHQTINAVGLNQFEFGFIKSIFFAILIGLTSCRIGLRSGRSAADVGVAATRAVVVGIVGVITLDAIFAVIATTLGI</sequence>
<name>A0A7W4I5M8_GLUDI</name>
<keyword evidence="1" id="KW-1133">Transmembrane helix</keyword>
<dbReference type="PANTHER" id="PTHR30188:SF3">
    <property type="entry name" value="ABC TRANSPORTER PERMEASE"/>
    <property type="match status" value="1"/>
</dbReference>
<gene>
    <name evidence="2" type="ORF">HLH33_10365</name>
</gene>
<feature type="transmembrane region" description="Helical" evidence="1">
    <location>
        <begin position="324"/>
        <end position="347"/>
    </location>
</feature>
<feature type="transmembrane region" description="Helical" evidence="1">
    <location>
        <begin position="211"/>
        <end position="236"/>
    </location>
</feature>
<keyword evidence="1" id="KW-0812">Transmembrane</keyword>
<dbReference type="Pfam" id="PF02405">
    <property type="entry name" value="MlaE"/>
    <property type="match status" value="1"/>
</dbReference>
<dbReference type="Proteomes" id="UP000550787">
    <property type="component" value="Unassembled WGS sequence"/>
</dbReference>
<feature type="transmembrane region" description="Helical" evidence="1">
    <location>
        <begin position="181"/>
        <end position="199"/>
    </location>
</feature>
<dbReference type="GO" id="GO:0043190">
    <property type="term" value="C:ATP-binding cassette (ABC) transporter complex"/>
    <property type="evidence" value="ECO:0007669"/>
    <property type="project" value="InterPro"/>
</dbReference>
<dbReference type="InterPro" id="IPR030802">
    <property type="entry name" value="Permease_MalE"/>
</dbReference>
<feature type="transmembrane region" description="Helical" evidence="1">
    <location>
        <begin position="257"/>
        <end position="279"/>
    </location>
</feature>
<evidence type="ECO:0000313" key="3">
    <source>
        <dbReference type="Proteomes" id="UP000550787"/>
    </source>
</evidence>
<comment type="caution">
    <text evidence="2">The sequence shown here is derived from an EMBL/GenBank/DDBJ whole genome shotgun (WGS) entry which is preliminary data.</text>
</comment>
<dbReference type="GO" id="GO:0005548">
    <property type="term" value="F:phospholipid transporter activity"/>
    <property type="evidence" value="ECO:0007669"/>
    <property type="project" value="TreeGrafter"/>
</dbReference>
<reference evidence="2 3" key="1">
    <citation type="submission" date="2020-04" db="EMBL/GenBank/DDBJ databases">
        <title>Description of novel Gluconacetobacter.</title>
        <authorList>
            <person name="Sombolestani A."/>
        </authorList>
    </citation>
    <scope>NUCLEOTIDE SEQUENCE [LARGE SCALE GENOMIC DNA]</scope>
    <source>
        <strain evidence="2 3">LMG 7603</strain>
    </source>
</reference>
<evidence type="ECO:0000313" key="2">
    <source>
        <dbReference type="EMBL" id="MBB2156710.1"/>
    </source>
</evidence>
<evidence type="ECO:0000256" key="1">
    <source>
        <dbReference type="SAM" id="Phobius"/>
    </source>
</evidence>
<dbReference type="AlphaFoldDB" id="A0A7W4I5M8"/>
<feature type="transmembrane region" description="Helical" evidence="1">
    <location>
        <begin position="285"/>
        <end position="312"/>
    </location>
</feature>
<dbReference type="EMBL" id="JABEQG010000017">
    <property type="protein sequence ID" value="MBB2156710.1"/>
    <property type="molecule type" value="Genomic_DNA"/>
</dbReference>
<proteinExistence type="predicted"/>